<keyword evidence="6 8" id="KW-1133">Transmembrane helix</keyword>
<keyword evidence="3" id="KW-1003">Cell membrane</keyword>
<name>A0ABQ0ZDY3_9HYPH</name>
<sequence length="391" mass="41251">MADVARGKQHFEFATSAPGCTKHKAANSALGQMSLPMIKNDWNRTVTKAELDDTANKTKREKIVRKTQVAGRMESLAMRFLRRWGTIVVLLAAGAGFSLASPYFATFSNLNNILFSMIVSALVSLGLTWVVVAGSFDLSIGLTVTTSSIVVAFLIPVLGPWVAIGVALLAACLIGAVNGLLVTYGRLSGIVVTLGVMFVLSGINIFITGGYQVPVGYDESAFLYLGQGKLGMVGVPVLILLAVFLVALIAGSRTRIGHYIAAVGDNPVAAFYSGINVYRWVILAFILSALMAGIAGVLVTSISSSAQPVGGEGYLLEAFAAVFLGATVLGKGKPHLLGTLIGVFFLYMVDSGMNMVGFPFAARHIFQGSVLIIAVGANALLNREEVHLKFI</sequence>
<feature type="transmembrane region" description="Helical" evidence="8">
    <location>
        <begin position="280"/>
        <end position="302"/>
    </location>
</feature>
<keyword evidence="5 8" id="KW-0812">Transmembrane</keyword>
<accession>A0ABQ0ZDY3</accession>
<feature type="transmembrane region" description="Helical" evidence="8">
    <location>
        <begin position="231"/>
        <end position="250"/>
    </location>
</feature>
<comment type="subcellular location">
    <subcellularLocation>
        <location evidence="1">Cell membrane</location>
        <topology evidence="1">Multi-pass membrane protein</topology>
    </subcellularLocation>
</comment>
<keyword evidence="10" id="KW-1185">Reference proteome</keyword>
<feature type="transmembrane region" description="Helical" evidence="8">
    <location>
        <begin position="189"/>
        <end position="211"/>
    </location>
</feature>
<feature type="transmembrane region" description="Helical" evidence="8">
    <location>
        <begin position="110"/>
        <end position="131"/>
    </location>
</feature>
<protein>
    <recommendedName>
        <fullName evidence="11">Ribose ABC transport system, permease protein RbsC (TC 3.A.1.2.1)</fullName>
    </recommendedName>
</protein>
<dbReference type="Pfam" id="PF02653">
    <property type="entry name" value="BPD_transp_2"/>
    <property type="match status" value="1"/>
</dbReference>
<keyword evidence="7 8" id="KW-0472">Membrane</keyword>
<evidence type="ECO:0000256" key="2">
    <source>
        <dbReference type="ARBA" id="ARBA00022448"/>
    </source>
</evidence>
<keyword evidence="4" id="KW-0997">Cell inner membrane</keyword>
<gene>
    <name evidence="9" type="ORF">RsS93_61410</name>
</gene>
<evidence type="ECO:0000313" key="10">
    <source>
        <dbReference type="Proteomes" id="UP000390335"/>
    </source>
</evidence>
<evidence type="ECO:0000256" key="8">
    <source>
        <dbReference type="SAM" id="Phobius"/>
    </source>
</evidence>
<feature type="transmembrane region" description="Helical" evidence="8">
    <location>
        <begin position="337"/>
        <end position="358"/>
    </location>
</feature>
<dbReference type="PANTHER" id="PTHR32196:SF21">
    <property type="entry name" value="ABC TRANSPORTER PERMEASE PROTEIN YPHD-RELATED"/>
    <property type="match status" value="1"/>
</dbReference>
<dbReference type="CDD" id="cd06579">
    <property type="entry name" value="TM_PBP1_transp_AraH_like"/>
    <property type="match status" value="1"/>
</dbReference>
<feature type="transmembrane region" description="Helical" evidence="8">
    <location>
        <begin position="161"/>
        <end position="182"/>
    </location>
</feature>
<evidence type="ECO:0000256" key="3">
    <source>
        <dbReference type="ARBA" id="ARBA00022475"/>
    </source>
</evidence>
<evidence type="ECO:0008006" key="11">
    <source>
        <dbReference type="Google" id="ProtNLM"/>
    </source>
</evidence>
<evidence type="ECO:0000256" key="6">
    <source>
        <dbReference type="ARBA" id="ARBA00022989"/>
    </source>
</evidence>
<evidence type="ECO:0000313" key="9">
    <source>
        <dbReference type="EMBL" id="GES53527.1"/>
    </source>
</evidence>
<evidence type="ECO:0000256" key="5">
    <source>
        <dbReference type="ARBA" id="ARBA00022692"/>
    </source>
</evidence>
<feature type="transmembrane region" description="Helical" evidence="8">
    <location>
        <begin position="84"/>
        <end position="104"/>
    </location>
</feature>
<evidence type="ECO:0000256" key="1">
    <source>
        <dbReference type="ARBA" id="ARBA00004651"/>
    </source>
</evidence>
<organism evidence="9 10">
    <name type="scientific">Rhizobium dioscoreae</name>
    <dbReference type="NCBI Taxonomy" id="2653122"/>
    <lineage>
        <taxon>Bacteria</taxon>
        <taxon>Pseudomonadati</taxon>
        <taxon>Pseudomonadota</taxon>
        <taxon>Alphaproteobacteria</taxon>
        <taxon>Hyphomicrobiales</taxon>
        <taxon>Rhizobiaceae</taxon>
        <taxon>Rhizobium/Agrobacterium group</taxon>
        <taxon>Rhizobium</taxon>
    </lineage>
</organism>
<dbReference type="EMBL" id="BLAJ01000020">
    <property type="protein sequence ID" value="GES53527.1"/>
    <property type="molecule type" value="Genomic_DNA"/>
</dbReference>
<comment type="caution">
    <text evidence="9">The sequence shown here is derived from an EMBL/GenBank/DDBJ whole genome shotgun (WGS) entry which is preliminary data.</text>
</comment>
<reference evidence="9 10" key="1">
    <citation type="journal article" date="2020" name="Genome Biol. Evol.">
        <title>Rhizobium dioscoreae sp. nov., a plant growth-promoting bacterium isolated from yam (Dioscorea species).</title>
        <authorList>
            <person name="Ouyabe M."/>
            <person name="Tanaka N."/>
            <person name="Shiwa Y."/>
            <person name="Fujita N."/>
            <person name="Kikuno H."/>
            <person name="Babil P."/>
            <person name="Shiwachi H."/>
        </authorList>
    </citation>
    <scope>NUCLEOTIDE SEQUENCE [LARGE SCALE GENOMIC DNA]</scope>
    <source>
        <strain evidence="9 10">S-93</strain>
    </source>
</reference>
<dbReference type="PANTHER" id="PTHR32196">
    <property type="entry name" value="ABC TRANSPORTER PERMEASE PROTEIN YPHD-RELATED-RELATED"/>
    <property type="match status" value="1"/>
</dbReference>
<feature type="transmembrane region" description="Helical" evidence="8">
    <location>
        <begin position="364"/>
        <end position="381"/>
    </location>
</feature>
<dbReference type="InterPro" id="IPR001851">
    <property type="entry name" value="ABC_transp_permease"/>
</dbReference>
<feature type="transmembrane region" description="Helical" evidence="8">
    <location>
        <begin position="138"/>
        <end position="155"/>
    </location>
</feature>
<keyword evidence="2" id="KW-0813">Transport</keyword>
<evidence type="ECO:0000256" key="4">
    <source>
        <dbReference type="ARBA" id="ARBA00022519"/>
    </source>
</evidence>
<proteinExistence type="predicted"/>
<dbReference type="Proteomes" id="UP000390335">
    <property type="component" value="Unassembled WGS sequence"/>
</dbReference>
<feature type="transmembrane region" description="Helical" evidence="8">
    <location>
        <begin position="314"/>
        <end position="330"/>
    </location>
</feature>
<evidence type="ECO:0000256" key="7">
    <source>
        <dbReference type="ARBA" id="ARBA00023136"/>
    </source>
</evidence>